<dbReference type="Proteomes" id="UP000828390">
    <property type="component" value="Unassembled WGS sequence"/>
</dbReference>
<proteinExistence type="predicted"/>
<comment type="caution">
    <text evidence="2">The sequence shown here is derived from an EMBL/GenBank/DDBJ whole genome shotgun (WGS) entry which is preliminary data.</text>
</comment>
<keyword evidence="3" id="KW-1185">Reference proteome</keyword>
<reference evidence="2" key="2">
    <citation type="submission" date="2020-11" db="EMBL/GenBank/DDBJ databases">
        <authorList>
            <person name="McCartney M.A."/>
            <person name="Auch B."/>
            <person name="Kono T."/>
            <person name="Mallez S."/>
            <person name="Becker A."/>
            <person name="Gohl D.M."/>
            <person name="Silverstein K.A.T."/>
            <person name="Koren S."/>
            <person name="Bechman K.B."/>
            <person name="Herman A."/>
            <person name="Abrahante J.E."/>
            <person name="Garbe J."/>
        </authorList>
    </citation>
    <scope>NUCLEOTIDE SEQUENCE</scope>
    <source>
        <strain evidence="2">Duluth1</strain>
        <tissue evidence="2">Whole animal</tissue>
    </source>
</reference>
<feature type="region of interest" description="Disordered" evidence="1">
    <location>
        <begin position="1"/>
        <end position="20"/>
    </location>
</feature>
<gene>
    <name evidence="2" type="ORF">DPMN_091469</name>
</gene>
<evidence type="ECO:0000256" key="1">
    <source>
        <dbReference type="SAM" id="MobiDB-lite"/>
    </source>
</evidence>
<sequence length="79" mass="8898">MAKEQKKTPTVTAESTEPTPEQLLVMEFSLPTPTKYLPVSTNETVIQIEAVKTERGCSGKKRMCRQIEVVQTDRGCKDR</sequence>
<name>A0A9D4L0G3_DREPO</name>
<dbReference type="EMBL" id="JAIWYP010000003">
    <property type="protein sequence ID" value="KAH3849078.1"/>
    <property type="molecule type" value="Genomic_DNA"/>
</dbReference>
<reference evidence="2" key="1">
    <citation type="journal article" date="2019" name="bioRxiv">
        <title>The Genome of the Zebra Mussel, Dreissena polymorpha: A Resource for Invasive Species Research.</title>
        <authorList>
            <person name="McCartney M.A."/>
            <person name="Auch B."/>
            <person name="Kono T."/>
            <person name="Mallez S."/>
            <person name="Zhang Y."/>
            <person name="Obille A."/>
            <person name="Becker A."/>
            <person name="Abrahante J.E."/>
            <person name="Garbe J."/>
            <person name="Badalamenti J.P."/>
            <person name="Herman A."/>
            <person name="Mangelson H."/>
            <person name="Liachko I."/>
            <person name="Sullivan S."/>
            <person name="Sone E.D."/>
            <person name="Koren S."/>
            <person name="Silverstein K.A.T."/>
            <person name="Beckman K.B."/>
            <person name="Gohl D.M."/>
        </authorList>
    </citation>
    <scope>NUCLEOTIDE SEQUENCE</scope>
    <source>
        <strain evidence="2">Duluth1</strain>
        <tissue evidence="2">Whole animal</tissue>
    </source>
</reference>
<accession>A0A9D4L0G3</accession>
<protein>
    <submittedName>
        <fullName evidence="2">Uncharacterized protein</fullName>
    </submittedName>
</protein>
<evidence type="ECO:0000313" key="2">
    <source>
        <dbReference type="EMBL" id="KAH3849078.1"/>
    </source>
</evidence>
<evidence type="ECO:0000313" key="3">
    <source>
        <dbReference type="Proteomes" id="UP000828390"/>
    </source>
</evidence>
<dbReference type="AlphaFoldDB" id="A0A9D4L0G3"/>
<feature type="compositionally biased region" description="Polar residues" evidence="1">
    <location>
        <begin position="8"/>
        <end position="19"/>
    </location>
</feature>
<organism evidence="2 3">
    <name type="scientific">Dreissena polymorpha</name>
    <name type="common">Zebra mussel</name>
    <name type="synonym">Mytilus polymorpha</name>
    <dbReference type="NCBI Taxonomy" id="45954"/>
    <lineage>
        <taxon>Eukaryota</taxon>
        <taxon>Metazoa</taxon>
        <taxon>Spiralia</taxon>
        <taxon>Lophotrochozoa</taxon>
        <taxon>Mollusca</taxon>
        <taxon>Bivalvia</taxon>
        <taxon>Autobranchia</taxon>
        <taxon>Heteroconchia</taxon>
        <taxon>Euheterodonta</taxon>
        <taxon>Imparidentia</taxon>
        <taxon>Neoheterodontei</taxon>
        <taxon>Myida</taxon>
        <taxon>Dreissenoidea</taxon>
        <taxon>Dreissenidae</taxon>
        <taxon>Dreissena</taxon>
    </lineage>
</organism>